<dbReference type="GO" id="GO:0046856">
    <property type="term" value="P:phosphatidylinositol dephosphorylation"/>
    <property type="evidence" value="ECO:0007669"/>
    <property type="project" value="InterPro"/>
</dbReference>
<dbReference type="PANTHER" id="PTHR11200:SF300">
    <property type="entry name" value="TYPE II INOSITOL 1,4,5-TRISPHOSPHATE 5-PHOSPHATASE"/>
    <property type="match status" value="1"/>
</dbReference>
<sequence length="755" mass="86158">MRFQVLTDDQTKLVFEVKKDDLGKSFLAELNRAIQAYRQRAHMVGIPEFKWLDRYRELIGRKSFISSDGWPWNDLDEGGFSGPQVLVTASEDEPEVDVFGMPGFSPSPIHPSVSVGSLVGLDDTDAAGTSSPVLPRRSLPSTSIGARDGFIRFNMDQRENEFTSTKHMKIFVGTWNVNEQVPTKEVSSWLSVDDEPPDLFVLGLQELDLTADSFLKKDLPREEAWLKIIEKGLHPKGQYKKVKSIRLVGILLMVFIENKHLSFVKDVYAESVATGIMGLMGNKGGVAVRLQIHNTTFCFVNSHLKAHLEETERRNQDYKDILGKLKFEGPYGLTSILDHKIIVWLGDLNYRIGGMDNTDVRMLADRGKYEPLLVKDQLTQQRNHKKCFEGFHEGSITFKPTYRYDPGTDVWDTSEKNRIPAWCDRILWRTGPKMEIKLMKYRSHNSINLSDHKPVSALFDVGVRVVNVAEERRVLEDVIRKLDRQENENLPQVQLGSTEESARVMNSGEEKLEDILVLHLEGGKDFFVSFSFLFLFVLVGQGCPSIEGQFCRVREHWKNLASSLFSRTWIEKTQIHVARHFSWNINVSVSGNYLPSVFGSSIEALVRMYGPIREVPVATLVDLVSAFLDQHNTEEHMNTFTDSAMSKTEPLEVPKELWLLTDHLFKFGMKELISQIPQSHKNVFIYVSSFLRELLLYSNDNKLDAKTLATLIGTLFLRAPKSNEAGLSKRTQNQQTQKKARFMYHFLINDFGPTR</sequence>
<dbReference type="SUPFAM" id="SSF48350">
    <property type="entry name" value="GTPase activation domain, GAP"/>
    <property type="match status" value="1"/>
</dbReference>
<dbReference type="Proteomes" id="UP001249851">
    <property type="component" value="Unassembled WGS sequence"/>
</dbReference>
<protein>
    <submittedName>
        <fullName evidence="3">Inositol polyphosphate 5-phosphatase OCRL</fullName>
    </submittedName>
</protein>
<evidence type="ECO:0000259" key="2">
    <source>
        <dbReference type="SMART" id="SM00128"/>
    </source>
</evidence>
<dbReference type="InterPro" id="IPR000300">
    <property type="entry name" value="IPPc"/>
</dbReference>
<feature type="coiled-coil region" evidence="1">
    <location>
        <begin position="301"/>
        <end position="328"/>
    </location>
</feature>
<dbReference type="PANTHER" id="PTHR11200">
    <property type="entry name" value="INOSITOL 5-PHOSPHATASE"/>
    <property type="match status" value="1"/>
</dbReference>
<dbReference type="GO" id="GO:0052745">
    <property type="term" value="F:inositol phosphate phosphatase activity"/>
    <property type="evidence" value="ECO:0007669"/>
    <property type="project" value="InterPro"/>
</dbReference>
<name>A0AAD9V1T3_ACRCE</name>
<dbReference type="EMBL" id="JARQWQ010000046">
    <property type="protein sequence ID" value="KAK2558078.1"/>
    <property type="molecule type" value="Genomic_DNA"/>
</dbReference>
<dbReference type="CDD" id="cd09093">
    <property type="entry name" value="INPP5c_INPP5B"/>
    <property type="match status" value="1"/>
</dbReference>
<dbReference type="InterPro" id="IPR046985">
    <property type="entry name" value="IP5"/>
</dbReference>
<organism evidence="3 4">
    <name type="scientific">Acropora cervicornis</name>
    <name type="common">Staghorn coral</name>
    <dbReference type="NCBI Taxonomy" id="6130"/>
    <lineage>
        <taxon>Eukaryota</taxon>
        <taxon>Metazoa</taxon>
        <taxon>Cnidaria</taxon>
        <taxon>Anthozoa</taxon>
        <taxon>Hexacorallia</taxon>
        <taxon>Scleractinia</taxon>
        <taxon>Astrocoeniina</taxon>
        <taxon>Acroporidae</taxon>
        <taxon>Acropora</taxon>
    </lineage>
</organism>
<dbReference type="InterPro" id="IPR036691">
    <property type="entry name" value="Endo/exonu/phosph_ase_sf"/>
</dbReference>
<reference evidence="3" key="1">
    <citation type="journal article" date="2023" name="G3 (Bethesda)">
        <title>Whole genome assembly and annotation of the endangered Caribbean coral Acropora cervicornis.</title>
        <authorList>
            <person name="Selwyn J.D."/>
            <person name="Vollmer S.V."/>
        </authorList>
    </citation>
    <scope>NUCLEOTIDE SEQUENCE</scope>
    <source>
        <strain evidence="3">K2</strain>
    </source>
</reference>
<dbReference type="InterPro" id="IPR008936">
    <property type="entry name" value="Rho_GTPase_activation_prot"/>
</dbReference>
<dbReference type="SMART" id="SM00128">
    <property type="entry name" value="IPPc"/>
    <property type="match status" value="1"/>
</dbReference>
<dbReference type="Gene3D" id="2.30.29.110">
    <property type="match status" value="1"/>
</dbReference>
<evidence type="ECO:0000256" key="1">
    <source>
        <dbReference type="SAM" id="Coils"/>
    </source>
</evidence>
<evidence type="ECO:0000313" key="4">
    <source>
        <dbReference type="Proteomes" id="UP001249851"/>
    </source>
</evidence>
<evidence type="ECO:0000313" key="3">
    <source>
        <dbReference type="EMBL" id="KAK2558078.1"/>
    </source>
</evidence>
<proteinExistence type="predicted"/>
<keyword evidence="4" id="KW-1185">Reference proteome</keyword>
<dbReference type="InterPro" id="IPR048869">
    <property type="entry name" value="OCRL-1_2_ASH"/>
</dbReference>
<dbReference type="Gene3D" id="2.60.40.10">
    <property type="entry name" value="Immunoglobulins"/>
    <property type="match status" value="1"/>
</dbReference>
<dbReference type="AlphaFoldDB" id="A0AAD9V1T3"/>
<dbReference type="Gene3D" id="3.60.10.10">
    <property type="entry name" value="Endonuclease/exonuclease/phosphatase"/>
    <property type="match status" value="1"/>
</dbReference>
<comment type="caution">
    <text evidence="3">The sequence shown here is derived from an EMBL/GenBank/DDBJ whole genome shotgun (WGS) entry which is preliminary data.</text>
</comment>
<dbReference type="Pfam" id="PF22669">
    <property type="entry name" value="Exo_endo_phos2"/>
    <property type="match status" value="1"/>
</dbReference>
<dbReference type="GO" id="GO:0016020">
    <property type="term" value="C:membrane"/>
    <property type="evidence" value="ECO:0007669"/>
    <property type="project" value="TreeGrafter"/>
</dbReference>
<gene>
    <name evidence="3" type="ORF">P5673_019651</name>
</gene>
<reference evidence="3" key="2">
    <citation type="journal article" date="2023" name="Science">
        <title>Genomic signatures of disease resistance in endangered staghorn corals.</title>
        <authorList>
            <person name="Vollmer S.V."/>
            <person name="Selwyn J.D."/>
            <person name="Despard B.A."/>
            <person name="Roesel C.L."/>
        </authorList>
    </citation>
    <scope>NUCLEOTIDE SEQUENCE</scope>
    <source>
        <strain evidence="3">K2</strain>
    </source>
</reference>
<dbReference type="InterPro" id="IPR013783">
    <property type="entry name" value="Ig-like_fold"/>
</dbReference>
<dbReference type="Pfam" id="PF21310">
    <property type="entry name" value="OCRL-like_ASH"/>
    <property type="match status" value="1"/>
</dbReference>
<feature type="domain" description="Inositol polyphosphate-related phosphatase" evidence="2">
    <location>
        <begin position="166"/>
        <end position="467"/>
    </location>
</feature>
<dbReference type="Gene3D" id="1.10.555.10">
    <property type="entry name" value="Rho GTPase activation protein"/>
    <property type="match status" value="1"/>
</dbReference>
<accession>A0AAD9V1T3</accession>
<dbReference type="SUPFAM" id="SSF56219">
    <property type="entry name" value="DNase I-like"/>
    <property type="match status" value="1"/>
</dbReference>
<dbReference type="InterPro" id="IPR037793">
    <property type="entry name" value="OCRL1/INPP5B_INPP5c"/>
</dbReference>
<dbReference type="GO" id="GO:0004439">
    <property type="term" value="F:phosphatidylinositol-4,5-bisphosphate 5-phosphatase activity"/>
    <property type="evidence" value="ECO:0007669"/>
    <property type="project" value="TreeGrafter"/>
</dbReference>
<keyword evidence="1" id="KW-0175">Coiled coil</keyword>
<dbReference type="FunFam" id="3.60.10.10:FF:000004">
    <property type="entry name" value="Type II inositol 1,4,5-trisphosphate 5-phosphatase"/>
    <property type="match status" value="1"/>
</dbReference>